<accession>A0A8S5P195</accession>
<proteinExistence type="predicted"/>
<protein>
    <submittedName>
        <fullName evidence="1">Uncharacterized protein</fullName>
    </submittedName>
</protein>
<dbReference type="InterPro" id="IPR057921">
    <property type="entry name" value="PhiKZ_VTX"/>
</dbReference>
<dbReference type="EMBL" id="BK015301">
    <property type="protein sequence ID" value="DAE00437.1"/>
    <property type="molecule type" value="Genomic_DNA"/>
</dbReference>
<organism evidence="1">
    <name type="scientific">Myoviridae sp. ctLnO19</name>
    <dbReference type="NCBI Taxonomy" id="2825085"/>
    <lineage>
        <taxon>Viruses</taxon>
        <taxon>Duplodnaviria</taxon>
        <taxon>Heunggongvirae</taxon>
        <taxon>Uroviricota</taxon>
        <taxon>Caudoviricetes</taxon>
    </lineage>
</organism>
<dbReference type="Pfam" id="PF25614">
    <property type="entry name" value="PhiKZ_VTX"/>
    <property type="match status" value="1"/>
</dbReference>
<sequence>MSIKISPYHTTVGKHFVVKDTEQAIRQVMGRGYNWIKVNEANKTIYIYPNDVINKFDHPLLVETVKGLVYTAVDLTAFVRENREGEYTVANRSLYLLQTLRAALTSEVLENGPRMIKSLPTGVLKSYTDLITNSISMAFSLNSEEIIILKVLSAWMYYSMLSEQEVIGDMELQAVIAKLARDTGIPSNFFIRYIDGATFDNVEEFLEVVKSKITNPALQKLNLGLFYTVVAKNLNSSVWIGLEKQQLLAVSIEHIPSFVATLVMCLSEPVFKNAGLTKIAMKNLTRDRSQFILSVTSMANPE</sequence>
<evidence type="ECO:0000313" key="1">
    <source>
        <dbReference type="EMBL" id="DAE00437.1"/>
    </source>
</evidence>
<name>A0A8S5P195_9CAUD</name>
<reference evidence="1" key="1">
    <citation type="journal article" date="2021" name="Proc. Natl. Acad. Sci. U.S.A.">
        <title>A Catalog of Tens of Thousands of Viruses from Human Metagenomes Reveals Hidden Associations with Chronic Diseases.</title>
        <authorList>
            <person name="Tisza M.J."/>
            <person name="Buck C.B."/>
        </authorList>
    </citation>
    <scope>NUCLEOTIDE SEQUENCE</scope>
    <source>
        <strain evidence="1">CtLnO19</strain>
    </source>
</reference>